<dbReference type="PROSITE" id="PS00895">
    <property type="entry name" value="3_HYDROXYISOBUT_DH"/>
    <property type="match status" value="1"/>
</dbReference>
<proteinExistence type="inferred from homology"/>
<feature type="domain" description="3-hydroxyisobutyrate dehydrogenase-like NAD-binding" evidence="6">
    <location>
        <begin position="193"/>
        <end position="309"/>
    </location>
</feature>
<gene>
    <name evidence="7" type="ORF">MANT1106_LOCUS15351</name>
</gene>
<dbReference type="Pfam" id="PF03446">
    <property type="entry name" value="NAD_binding_2"/>
    <property type="match status" value="1"/>
</dbReference>
<evidence type="ECO:0000256" key="3">
    <source>
        <dbReference type="ARBA" id="ARBA00023027"/>
    </source>
</evidence>
<dbReference type="InterPro" id="IPR036291">
    <property type="entry name" value="NAD(P)-bd_dom_sf"/>
</dbReference>
<dbReference type="PIRSF" id="PIRSF000103">
    <property type="entry name" value="HIBADH"/>
    <property type="match status" value="1"/>
</dbReference>
<dbReference type="Pfam" id="PF14833">
    <property type="entry name" value="NAD_binding_11"/>
    <property type="match status" value="1"/>
</dbReference>
<dbReference type="SUPFAM" id="SSF48179">
    <property type="entry name" value="6-phosphogluconate dehydrogenase C-terminal domain-like"/>
    <property type="match status" value="1"/>
</dbReference>
<evidence type="ECO:0008006" key="8">
    <source>
        <dbReference type="Google" id="ProtNLM"/>
    </source>
</evidence>
<dbReference type="PANTHER" id="PTHR43580">
    <property type="entry name" value="OXIDOREDUCTASE GLYR1-RELATED"/>
    <property type="match status" value="1"/>
</dbReference>
<evidence type="ECO:0000256" key="2">
    <source>
        <dbReference type="ARBA" id="ARBA00023002"/>
    </source>
</evidence>
<dbReference type="InterPro" id="IPR006115">
    <property type="entry name" value="6PGDH_NADP-bd"/>
</dbReference>
<keyword evidence="2" id="KW-0560">Oxidoreductase</keyword>
<name>A0A7S0SQM3_9CHLO</name>
<dbReference type="InterPro" id="IPR002204">
    <property type="entry name" value="3-OH-isobutyrate_DH-rel_CS"/>
</dbReference>
<dbReference type="EMBL" id="HBFC01025367">
    <property type="protein sequence ID" value="CAD8712700.1"/>
    <property type="molecule type" value="Transcribed_RNA"/>
</dbReference>
<evidence type="ECO:0000256" key="4">
    <source>
        <dbReference type="PIRSR" id="PIRSR000103-1"/>
    </source>
</evidence>
<feature type="active site" evidence="4">
    <location>
        <position position="199"/>
    </location>
</feature>
<dbReference type="InterPro" id="IPR008927">
    <property type="entry name" value="6-PGluconate_DH-like_C_sf"/>
</dbReference>
<dbReference type="InterPro" id="IPR029154">
    <property type="entry name" value="HIBADH-like_NADP-bd"/>
</dbReference>
<organism evidence="7">
    <name type="scientific">Mantoniella antarctica</name>
    <dbReference type="NCBI Taxonomy" id="81844"/>
    <lineage>
        <taxon>Eukaryota</taxon>
        <taxon>Viridiplantae</taxon>
        <taxon>Chlorophyta</taxon>
        <taxon>Mamiellophyceae</taxon>
        <taxon>Mamiellales</taxon>
        <taxon>Mamiellaceae</taxon>
        <taxon>Mantoniella</taxon>
    </lineage>
</organism>
<dbReference type="InterPro" id="IPR015815">
    <property type="entry name" value="HIBADH-related"/>
</dbReference>
<protein>
    <recommendedName>
        <fullName evidence="8">6-phosphogluconate dehydrogenase NADP-binding domain-containing protein</fullName>
    </recommendedName>
</protein>
<dbReference type="GO" id="GO:0016491">
    <property type="term" value="F:oxidoreductase activity"/>
    <property type="evidence" value="ECO:0007669"/>
    <property type="project" value="UniProtKB-KW"/>
</dbReference>
<dbReference type="Gene3D" id="3.40.50.720">
    <property type="entry name" value="NAD(P)-binding Rossmann-like Domain"/>
    <property type="match status" value="1"/>
</dbReference>
<evidence type="ECO:0000313" key="7">
    <source>
        <dbReference type="EMBL" id="CAD8712700.1"/>
    </source>
</evidence>
<dbReference type="InterPro" id="IPR051265">
    <property type="entry name" value="HIBADH-related_NP60_sf"/>
</dbReference>
<comment type="similarity">
    <text evidence="1">Belongs to the HIBADH-related family. NP60 subfamily.</text>
</comment>
<dbReference type="GO" id="GO:0050661">
    <property type="term" value="F:NADP binding"/>
    <property type="evidence" value="ECO:0007669"/>
    <property type="project" value="InterPro"/>
</dbReference>
<evidence type="ECO:0000259" key="5">
    <source>
        <dbReference type="Pfam" id="PF03446"/>
    </source>
</evidence>
<keyword evidence="3" id="KW-0520">NAD</keyword>
<feature type="domain" description="6-phosphogluconate dehydrogenase NADP-binding" evidence="5">
    <location>
        <begin position="7"/>
        <end position="184"/>
    </location>
</feature>
<dbReference type="Gene3D" id="1.10.1040.10">
    <property type="entry name" value="N-(1-d-carboxylethyl)-l-norvaline Dehydrogenase, domain 2"/>
    <property type="match status" value="1"/>
</dbReference>
<sequence length="324" mass="32910">MSGGASRVGFLGLGIMGSQMASRLLAAQGPASIGVTVWNRSGGKAEPLRALGARVAATPAEVTATCDVVFAMLADPEAARAVAMVGPDSAVAGISSRASTLGPATYVDCSTVDAATGQAVGAAVLRAAMATSAGADGTRGGFLAAPVSGGWRDARDGKLLFLCGGSQSAYDAASQHGLDAMGTRRWLVGPSPGDAARAKLMLQVMMGNIVGSLAEMMALTKAAGLDEGTILEVLGESAMANPLTAAKGELMRRGEYPPNFQVYLQQKDLRLALQLADELGVPAPLTAATNGQYIRARQMGLGEADFAAVRAAYDVDAHQEKVGV</sequence>
<dbReference type="GO" id="GO:0051287">
    <property type="term" value="F:NAD binding"/>
    <property type="evidence" value="ECO:0007669"/>
    <property type="project" value="InterPro"/>
</dbReference>
<dbReference type="PANTHER" id="PTHR43580:SF2">
    <property type="entry name" value="CYTOKINE-LIKE NUCLEAR FACTOR N-PAC"/>
    <property type="match status" value="1"/>
</dbReference>
<accession>A0A7S0SQM3</accession>
<reference evidence="7" key="1">
    <citation type="submission" date="2021-01" db="EMBL/GenBank/DDBJ databases">
        <authorList>
            <person name="Corre E."/>
            <person name="Pelletier E."/>
            <person name="Niang G."/>
            <person name="Scheremetjew M."/>
            <person name="Finn R."/>
            <person name="Kale V."/>
            <person name="Holt S."/>
            <person name="Cochrane G."/>
            <person name="Meng A."/>
            <person name="Brown T."/>
            <person name="Cohen L."/>
        </authorList>
    </citation>
    <scope>NUCLEOTIDE SEQUENCE</scope>
    <source>
        <strain evidence="7">SL-175</strain>
    </source>
</reference>
<evidence type="ECO:0000259" key="6">
    <source>
        <dbReference type="Pfam" id="PF14833"/>
    </source>
</evidence>
<dbReference type="AlphaFoldDB" id="A0A7S0SQM3"/>
<dbReference type="SUPFAM" id="SSF51735">
    <property type="entry name" value="NAD(P)-binding Rossmann-fold domains"/>
    <property type="match status" value="1"/>
</dbReference>
<evidence type="ECO:0000256" key="1">
    <source>
        <dbReference type="ARBA" id="ARBA00007598"/>
    </source>
</evidence>
<dbReference type="InterPro" id="IPR013328">
    <property type="entry name" value="6PGD_dom2"/>
</dbReference>